<dbReference type="STRING" id="7739.C3ZVA8"/>
<dbReference type="Pfam" id="PF06218">
    <property type="entry name" value="NPR2"/>
    <property type="match status" value="2"/>
</dbReference>
<dbReference type="GO" id="GO:0034198">
    <property type="term" value="P:cellular response to amino acid starvation"/>
    <property type="evidence" value="ECO:0000318"/>
    <property type="project" value="GO_Central"/>
</dbReference>
<dbReference type="AlphaFoldDB" id="C3ZVA8"/>
<dbReference type="eggNOG" id="KOG3789">
    <property type="taxonomic scope" value="Eukaryota"/>
</dbReference>
<proteinExistence type="inferred from homology"/>
<dbReference type="GO" id="GO:1904262">
    <property type="term" value="P:negative regulation of TORC1 signaling"/>
    <property type="evidence" value="ECO:0000318"/>
    <property type="project" value="GO_Central"/>
</dbReference>
<sequence>MAAGRNKIRCIFFSEFHPVAGPKITFQVPEDFISQKLFDSVHIYIITKPQLQNKLITLDALGHRIIGCPVCIENAKYSRNALLFNLCFVFGSDADSQRYEPVVKKLAGYLTTLEMETGFLSDEQSKQKLPEVMQELLTQLNTCGTCSVPINESNTLHLKVVPTSEEPRVVLEHHVPVFLQDKESFVSSQWDLTTQQILPYIDGFNHVQRIAQEADVDINLVRICVQNMLYYGVITLLPIFQYSNVYVCTPDVHSLVQDARLQAECLAYVSKHPGHTPPRFRDVFALYCGLGAGTTVRDLCTRHAAQLQNVDERRLIQFGLTKGLIRRVRKYPVKLTSAEFGTAKPWARWLTGLHSYDEICCKTGMTYQELEDKVESDPHIVVCWK</sequence>
<dbReference type="InParanoid" id="C3ZVA8"/>
<dbReference type="Proteomes" id="UP000001554">
    <property type="component" value="Chromosome 6"/>
</dbReference>
<dbReference type="OMA" id="IVMHKPD"/>
<dbReference type="EMBL" id="GG666688">
    <property type="protein sequence ID" value="EEN43529.1"/>
    <property type="molecule type" value="Genomic_DNA"/>
</dbReference>
<dbReference type="RefSeq" id="XP_035679118.1">
    <property type="nucleotide sequence ID" value="XM_035823225.1"/>
</dbReference>
<evidence type="ECO:0000313" key="2">
    <source>
        <dbReference type="EMBL" id="EEN43529.1"/>
    </source>
</evidence>
<reference evidence="2" key="1">
    <citation type="journal article" date="2008" name="Nature">
        <title>The amphioxus genome and the evolution of the chordate karyotype.</title>
        <authorList>
            <consortium name="US DOE Joint Genome Institute (JGI-PGF)"/>
            <person name="Putnam N.H."/>
            <person name="Butts T."/>
            <person name="Ferrier D.E.K."/>
            <person name="Furlong R.F."/>
            <person name="Hellsten U."/>
            <person name="Kawashima T."/>
            <person name="Robinson-Rechavi M."/>
            <person name="Shoguchi E."/>
            <person name="Terry A."/>
            <person name="Yu J.-K."/>
            <person name="Benito-Gutierrez E.L."/>
            <person name="Dubchak I."/>
            <person name="Garcia-Fernandez J."/>
            <person name="Gibson-Brown J.J."/>
            <person name="Grigoriev I.V."/>
            <person name="Horton A.C."/>
            <person name="de Jong P.J."/>
            <person name="Jurka J."/>
            <person name="Kapitonov V.V."/>
            <person name="Kohara Y."/>
            <person name="Kuroki Y."/>
            <person name="Lindquist E."/>
            <person name="Lucas S."/>
            <person name="Osoegawa K."/>
            <person name="Pennacchio L.A."/>
            <person name="Salamov A.A."/>
            <person name="Satou Y."/>
            <person name="Sauka-Spengler T."/>
            <person name="Schmutz J."/>
            <person name="Shin-I T."/>
            <person name="Toyoda A."/>
            <person name="Bronner-Fraser M."/>
            <person name="Fujiyama A."/>
            <person name="Holland L.Z."/>
            <person name="Holland P.W.H."/>
            <person name="Satoh N."/>
            <person name="Rokhsar D.S."/>
        </authorList>
    </citation>
    <scope>NUCLEOTIDE SEQUENCE [LARGE SCALE GENOMIC DNA]</scope>
    <source>
        <strain evidence="2">S238N-H82</strain>
        <tissue evidence="2">Testes</tissue>
    </source>
</reference>
<accession>C3ZVA8</accession>
<dbReference type="GO" id="GO:0005774">
    <property type="term" value="C:vacuolar membrane"/>
    <property type="evidence" value="ECO:0000318"/>
    <property type="project" value="GO_Central"/>
</dbReference>
<dbReference type="PANTHER" id="PTHR12991">
    <property type="entry name" value="NITROGEN PERMEASE REGULATOR 2/TUMOR SUPPRESSOR CANDIDATE 4"/>
    <property type="match status" value="1"/>
</dbReference>
<dbReference type="InterPro" id="IPR009348">
    <property type="entry name" value="NPR2-like"/>
</dbReference>
<dbReference type="KEGG" id="bfo:118417614"/>
<reference evidence="3" key="2">
    <citation type="journal article" date="2020" name="Nat. Ecol. Evol.">
        <title>Deeply conserved synteny resolves early events in vertebrate evolution.</title>
        <authorList>
            <person name="Simakov O."/>
            <person name="Marletaz F."/>
            <person name="Yue J.X."/>
            <person name="O'Connell B."/>
            <person name="Jenkins J."/>
            <person name="Brandt A."/>
            <person name="Calef R."/>
            <person name="Tung C.H."/>
            <person name="Huang T.K."/>
            <person name="Schmutz J."/>
            <person name="Satoh N."/>
            <person name="Yu J.K."/>
            <person name="Putnam N.H."/>
            <person name="Green R.E."/>
            <person name="Rokhsar D.S."/>
        </authorList>
    </citation>
    <scope>NUCLEOTIDE SEQUENCE [LARGE SCALE GENOMIC DNA]</scope>
    <source>
        <strain evidence="3">S238N-H82</strain>
    </source>
</reference>
<protein>
    <submittedName>
        <fullName evidence="4">GATOR complex protein NPRL2-like</fullName>
    </submittedName>
</protein>
<dbReference type="OrthoDB" id="338854at2759"/>
<dbReference type="GO" id="GO:0010508">
    <property type="term" value="P:positive regulation of autophagy"/>
    <property type="evidence" value="ECO:0000318"/>
    <property type="project" value="GO_Central"/>
</dbReference>
<organism>
    <name type="scientific">Branchiostoma floridae</name>
    <name type="common">Florida lancelet</name>
    <name type="synonym">Amphioxus</name>
    <dbReference type="NCBI Taxonomy" id="7739"/>
    <lineage>
        <taxon>Eukaryota</taxon>
        <taxon>Metazoa</taxon>
        <taxon>Chordata</taxon>
        <taxon>Cephalochordata</taxon>
        <taxon>Leptocardii</taxon>
        <taxon>Amphioxiformes</taxon>
        <taxon>Branchiostomatidae</taxon>
        <taxon>Branchiostoma</taxon>
    </lineage>
</organism>
<gene>
    <name evidence="4" type="primary">LOC118417614</name>
    <name evidence="2" type="ORF">BRAFLDRAFT_237054</name>
</gene>
<comment type="similarity">
    <text evidence="1">Belongs to the NPR2 family.</text>
</comment>
<evidence type="ECO:0000256" key="1">
    <source>
        <dbReference type="ARBA" id="ARBA00008433"/>
    </source>
</evidence>
<keyword evidence="3" id="KW-1185">Reference proteome</keyword>
<evidence type="ECO:0000313" key="3">
    <source>
        <dbReference type="Proteomes" id="UP000001554"/>
    </source>
</evidence>
<evidence type="ECO:0000313" key="4">
    <source>
        <dbReference type="RefSeq" id="XP_035679118.1"/>
    </source>
</evidence>
<dbReference type="GeneID" id="118417614"/>
<reference evidence="4" key="3">
    <citation type="submission" date="2025-04" db="UniProtKB">
        <authorList>
            <consortium name="RefSeq"/>
        </authorList>
    </citation>
    <scope>IDENTIFICATION</scope>
    <source>
        <strain evidence="4">S238N-H82</strain>
        <tissue evidence="4">Testes</tissue>
    </source>
</reference>
<name>C3ZVA8_BRAFL</name>
<dbReference type="PANTHER" id="PTHR12991:SF10">
    <property type="entry name" value="GATOR COMPLEX PROTEIN NPRL2"/>
    <property type="match status" value="1"/>
</dbReference>
<dbReference type="GO" id="GO:1990130">
    <property type="term" value="C:GATOR1 complex"/>
    <property type="evidence" value="ECO:0000318"/>
    <property type="project" value="GO_Central"/>
</dbReference>